<name>A0ABP6WCX2_9ACTN</name>
<dbReference type="PANTHER" id="PTHR31571:SF1">
    <property type="entry name" value="ALTERED INHERITANCE OF MITOCHONDRIA PROTEIN 6"/>
    <property type="match status" value="1"/>
</dbReference>
<dbReference type="PANTHER" id="PTHR31571">
    <property type="entry name" value="ALTERED INHERITANCE OF MITOCHONDRIA PROTEIN 6"/>
    <property type="match status" value="1"/>
</dbReference>
<gene>
    <name evidence="2" type="ORF">GCM10022295_35170</name>
</gene>
<dbReference type="EMBL" id="BAABCE010000006">
    <property type="protein sequence ID" value="GAA3550065.1"/>
    <property type="molecule type" value="Genomic_DNA"/>
</dbReference>
<dbReference type="InterPro" id="IPR017946">
    <property type="entry name" value="PLC-like_Pdiesterase_TIM-brl"/>
</dbReference>
<dbReference type="InterPro" id="IPR006311">
    <property type="entry name" value="TAT_signal"/>
</dbReference>
<dbReference type="PROSITE" id="PS51318">
    <property type="entry name" value="TAT"/>
    <property type="match status" value="1"/>
</dbReference>
<dbReference type="SUPFAM" id="SSF51695">
    <property type="entry name" value="PLC-like phosphodiesterases"/>
    <property type="match status" value="1"/>
</dbReference>
<dbReference type="CDD" id="cd08577">
    <property type="entry name" value="PI-PLCc_GDPD_SF_unchar3"/>
    <property type="match status" value="1"/>
</dbReference>
<keyword evidence="3" id="KW-1185">Reference proteome</keyword>
<evidence type="ECO:0000313" key="3">
    <source>
        <dbReference type="Proteomes" id="UP001500707"/>
    </source>
</evidence>
<dbReference type="InterPro" id="IPR039559">
    <property type="entry name" value="AIM6_PI-PLC-like_dom"/>
</dbReference>
<comment type="caution">
    <text evidence="2">The sequence shown here is derived from an EMBL/GenBank/DDBJ whole genome shotgun (WGS) entry which is preliminary data.</text>
</comment>
<evidence type="ECO:0000256" key="1">
    <source>
        <dbReference type="ARBA" id="ARBA00014286"/>
    </source>
</evidence>
<organism evidence="2 3">
    <name type="scientific">Streptomyces osmaniensis</name>
    <dbReference type="NCBI Taxonomy" id="593134"/>
    <lineage>
        <taxon>Bacteria</taxon>
        <taxon>Bacillati</taxon>
        <taxon>Actinomycetota</taxon>
        <taxon>Actinomycetes</taxon>
        <taxon>Kitasatosporales</taxon>
        <taxon>Streptomycetaceae</taxon>
        <taxon>Streptomyces</taxon>
    </lineage>
</organism>
<accession>A0ABP6WCX2</accession>
<dbReference type="InterPro" id="IPR051236">
    <property type="entry name" value="HAT_RTT109-like"/>
</dbReference>
<protein>
    <recommendedName>
        <fullName evidence="1">Altered inheritance of mitochondria protein 6</fullName>
    </recommendedName>
</protein>
<dbReference type="Proteomes" id="UP001500707">
    <property type="component" value="Unassembled WGS sequence"/>
</dbReference>
<sequence>MNEGRRSGQLPARALLFGPFGIAYSQRFHPTLSGRQSMALTTRRRALTTLGAALAGAAALPATQALAGERGHGPRPLWRAHAHNDYEHPRPLLDALDHRFGSLEADIYLVGDQLLVAHDPEDLDPRRTLESLYLDPLAARVKANHGCVYRGHRRPIQLLIDIKTEGSSTYLELDRHLARYKHLFTTYAHGRVFRGPVTAVISGDRAARAPMEAQRFRRAFYDGRLADLGTSAPASFVPLISDNWTLNFTWLGVGAFPDAERRKLRGIVQAAHSRGQKVRFWATPDVAGPARDALWGELLAADVDFLNTDDLAGLEAFLDAHRTV</sequence>
<proteinExistence type="predicted"/>
<reference evidence="3" key="1">
    <citation type="journal article" date="2019" name="Int. J. Syst. Evol. Microbiol.">
        <title>The Global Catalogue of Microorganisms (GCM) 10K type strain sequencing project: providing services to taxonomists for standard genome sequencing and annotation.</title>
        <authorList>
            <consortium name="The Broad Institute Genomics Platform"/>
            <consortium name="The Broad Institute Genome Sequencing Center for Infectious Disease"/>
            <person name="Wu L."/>
            <person name="Ma J."/>
        </authorList>
    </citation>
    <scope>NUCLEOTIDE SEQUENCE [LARGE SCALE GENOMIC DNA]</scope>
    <source>
        <strain evidence="3">JCM 17656</strain>
    </source>
</reference>
<evidence type="ECO:0000313" key="2">
    <source>
        <dbReference type="EMBL" id="GAA3550065.1"/>
    </source>
</evidence>